<comment type="caution">
    <text evidence="1">The sequence shown here is derived from an EMBL/GenBank/DDBJ whole genome shotgun (WGS) entry which is preliminary data.</text>
</comment>
<evidence type="ECO:0000313" key="2">
    <source>
        <dbReference type="Proteomes" id="UP000629713"/>
    </source>
</evidence>
<evidence type="ECO:0000313" key="1">
    <source>
        <dbReference type="EMBL" id="NXQ20912.1"/>
    </source>
</evidence>
<name>A0A852G350_PEUTA</name>
<proteinExistence type="predicted"/>
<dbReference type="GO" id="GO:0050482">
    <property type="term" value="P:arachidonate secretion"/>
    <property type="evidence" value="ECO:0007669"/>
    <property type="project" value="InterPro"/>
</dbReference>
<dbReference type="Proteomes" id="UP000629713">
    <property type="component" value="Unassembled WGS sequence"/>
</dbReference>
<dbReference type="EMBL" id="WBNO01028453">
    <property type="protein sequence ID" value="NXQ20912.1"/>
    <property type="molecule type" value="Genomic_DNA"/>
</dbReference>
<keyword evidence="2" id="KW-1185">Reference proteome</keyword>
<gene>
    <name evidence="1" type="primary">Pa23</name>
    <name evidence="1" type="ORF">PEUTAE_R01483</name>
</gene>
<protein>
    <submittedName>
        <fullName evidence="1">PA23 Phospholipase</fullName>
    </submittedName>
</protein>
<sequence>RDHDHCQHIIHPSTACHGHSSLCWGTTSHCDIPTLPQGPLPSPLGGRSGRGQAFFNAIQVPCFEFTSREECV</sequence>
<dbReference type="Gene3D" id="1.20.90.10">
    <property type="entry name" value="Phospholipase A2 domain"/>
    <property type="match status" value="1"/>
</dbReference>
<dbReference type="GO" id="GO:0004623">
    <property type="term" value="F:phospholipase A2 activity"/>
    <property type="evidence" value="ECO:0007669"/>
    <property type="project" value="InterPro"/>
</dbReference>
<feature type="non-terminal residue" evidence="1">
    <location>
        <position position="72"/>
    </location>
</feature>
<feature type="non-terminal residue" evidence="1">
    <location>
        <position position="1"/>
    </location>
</feature>
<accession>A0A852G350</accession>
<reference evidence="1" key="1">
    <citation type="submission" date="2019-09" db="EMBL/GenBank/DDBJ databases">
        <title>Bird 10,000 Genomes (B10K) Project - Family phase.</title>
        <authorList>
            <person name="Zhang G."/>
        </authorList>
    </citation>
    <scope>NUCLEOTIDE SEQUENCE</scope>
    <source>
        <strain evidence="1">B10K-DU-002-52</strain>
        <tissue evidence="1">Muscle</tissue>
    </source>
</reference>
<dbReference type="AlphaFoldDB" id="A0A852G350"/>
<organism evidence="1 2">
    <name type="scientific">Peucedramus taeniatus</name>
    <name type="common">Olive warbler</name>
    <dbReference type="NCBI Taxonomy" id="135441"/>
    <lineage>
        <taxon>Eukaryota</taxon>
        <taxon>Metazoa</taxon>
        <taxon>Chordata</taxon>
        <taxon>Craniata</taxon>
        <taxon>Vertebrata</taxon>
        <taxon>Euteleostomi</taxon>
        <taxon>Archelosauria</taxon>
        <taxon>Archosauria</taxon>
        <taxon>Dinosauria</taxon>
        <taxon>Saurischia</taxon>
        <taxon>Theropoda</taxon>
        <taxon>Coelurosauria</taxon>
        <taxon>Aves</taxon>
        <taxon>Neognathae</taxon>
        <taxon>Neoaves</taxon>
        <taxon>Telluraves</taxon>
        <taxon>Australaves</taxon>
        <taxon>Passeriformes</taxon>
        <taxon>Passeroidea</taxon>
        <taxon>Fringillidae</taxon>
        <taxon>Peucedraminae</taxon>
        <taxon>Peucedramus</taxon>
    </lineage>
</organism>
<dbReference type="InterPro" id="IPR036444">
    <property type="entry name" value="PLipase_A2_dom_sf"/>
</dbReference>
<dbReference type="GO" id="GO:0006644">
    <property type="term" value="P:phospholipid metabolic process"/>
    <property type="evidence" value="ECO:0007669"/>
    <property type="project" value="InterPro"/>
</dbReference>